<dbReference type="GO" id="GO:0006338">
    <property type="term" value="P:chromatin remodeling"/>
    <property type="evidence" value="ECO:0007669"/>
    <property type="project" value="InterPro"/>
</dbReference>
<dbReference type="EMBL" id="KV425942">
    <property type="protein sequence ID" value="KZV96512.1"/>
    <property type="molecule type" value="Genomic_DNA"/>
</dbReference>
<evidence type="ECO:0000259" key="2">
    <source>
        <dbReference type="Pfam" id="PF08549"/>
    </source>
</evidence>
<sequence length="336" mass="36993">MAYQQGGYGGAQVPQESTGPQYCLKYTGELHSNPQIEISFITNLLKRGVQVAASQPFYWGYIDKPEEGQMFLAFLMPQAPGVPQDGIRYLEKDVKYPIPSGPDTEVEVIEVKHGYIPGVDQIAQRARRVYRLLRGGHPNLMLIHYSRGPAVQVSPHLLNVPVRQYPLRPLNEPPVIPLAPQQSAHAASRAPGPAQPPVPAPAARQAHAQLQVQNAELEARERARIMAANSAIRLPEPDYDDEDESTTHISARSLALMRFKRNHALMNEVFNNAAKLETPPASSLDPAGGFKKDEIDAAAAKLEKEIEALQARTDTRRAGRKALDDETMAVDEVPVV</sequence>
<dbReference type="InterPro" id="IPR013859">
    <property type="entry name" value="Ssr4_N"/>
</dbReference>
<feature type="domain" description="SWI/SNF and RSC complexes subunit Ssr4 N-terminal" evidence="2">
    <location>
        <begin position="33"/>
        <end position="149"/>
    </location>
</feature>
<proteinExistence type="predicted"/>
<accession>A0A165KKY5</accession>
<gene>
    <name evidence="3" type="ORF">EXIGLDRAFT_733178</name>
</gene>
<evidence type="ECO:0000256" key="1">
    <source>
        <dbReference type="SAM" id="MobiDB-lite"/>
    </source>
</evidence>
<feature type="region of interest" description="Disordered" evidence="1">
    <location>
        <begin position="173"/>
        <end position="209"/>
    </location>
</feature>
<reference evidence="3 4" key="1">
    <citation type="journal article" date="2016" name="Mol. Biol. Evol.">
        <title>Comparative Genomics of Early-Diverging Mushroom-Forming Fungi Provides Insights into the Origins of Lignocellulose Decay Capabilities.</title>
        <authorList>
            <person name="Nagy L.G."/>
            <person name="Riley R."/>
            <person name="Tritt A."/>
            <person name="Adam C."/>
            <person name="Daum C."/>
            <person name="Floudas D."/>
            <person name="Sun H."/>
            <person name="Yadav J.S."/>
            <person name="Pangilinan J."/>
            <person name="Larsson K.H."/>
            <person name="Matsuura K."/>
            <person name="Barry K."/>
            <person name="Labutti K."/>
            <person name="Kuo R."/>
            <person name="Ohm R.A."/>
            <person name="Bhattacharya S.S."/>
            <person name="Shirouzu T."/>
            <person name="Yoshinaga Y."/>
            <person name="Martin F.M."/>
            <person name="Grigoriev I.V."/>
            <person name="Hibbett D.S."/>
        </authorList>
    </citation>
    <scope>NUCLEOTIDE SEQUENCE [LARGE SCALE GENOMIC DNA]</scope>
    <source>
        <strain evidence="3 4">HHB12029</strain>
    </source>
</reference>
<evidence type="ECO:0000313" key="4">
    <source>
        <dbReference type="Proteomes" id="UP000077266"/>
    </source>
</evidence>
<protein>
    <recommendedName>
        <fullName evidence="2">SWI/SNF and RSC complexes subunit Ssr4 N-terminal domain-containing protein</fullName>
    </recommendedName>
</protein>
<dbReference type="Proteomes" id="UP000077266">
    <property type="component" value="Unassembled WGS sequence"/>
</dbReference>
<organism evidence="3 4">
    <name type="scientific">Exidia glandulosa HHB12029</name>
    <dbReference type="NCBI Taxonomy" id="1314781"/>
    <lineage>
        <taxon>Eukaryota</taxon>
        <taxon>Fungi</taxon>
        <taxon>Dikarya</taxon>
        <taxon>Basidiomycota</taxon>
        <taxon>Agaricomycotina</taxon>
        <taxon>Agaricomycetes</taxon>
        <taxon>Auriculariales</taxon>
        <taxon>Exidiaceae</taxon>
        <taxon>Exidia</taxon>
    </lineage>
</organism>
<dbReference type="InParanoid" id="A0A165KKY5"/>
<dbReference type="OrthoDB" id="5321006at2759"/>
<keyword evidence="4" id="KW-1185">Reference proteome</keyword>
<dbReference type="Pfam" id="PF08549">
    <property type="entry name" value="SWI-SNF_Ssr4_N"/>
    <property type="match status" value="1"/>
</dbReference>
<dbReference type="STRING" id="1314781.A0A165KKY5"/>
<dbReference type="AlphaFoldDB" id="A0A165KKY5"/>
<evidence type="ECO:0000313" key="3">
    <source>
        <dbReference type="EMBL" id="KZV96512.1"/>
    </source>
</evidence>
<name>A0A165KKY5_EXIGL</name>